<feature type="coiled-coil region" evidence="17">
    <location>
        <begin position="910"/>
        <end position="937"/>
    </location>
</feature>
<feature type="compositionally biased region" description="Basic and acidic residues" evidence="18">
    <location>
        <begin position="475"/>
        <end position="492"/>
    </location>
</feature>
<sequence length="1495" mass="171134">MEDNSPRKVNLKSMQVTVVNDIATQQPKGRGRGRSRTSSQTWEGVAQSKNQDIPAGSGHSVQQALDKESRSQERSYKEEMIKQSPSHFTVQTKNKAGEMKEMYIVPVRPDTIGQEASRNANIIGQEETETSELNEKVDVRLEKLRANKSRSVEKLDRSEKWDEEDFYDIGSIGTLVFERSRSSEQLNLTESNVGLTSFYKGKGSSLPRKFSFAAMRRAARKESVSSDISTGTGSDWSIDELEDSTAKILDWNKEVERELALQVQDETQKLNEWFAKQSDENKSFKANPSNWQSPNMTRSLDLERQKSEQKPWHADSKQDKNQPRGRKKDRRRGSLDVRSRDSSVTSVRSVQSVQSVHSVQSAYGDDDRRRRAGRRRRRKRSGSSSYGDHLQSESSEPRNINIKVTCADNNKREVMLEDKNNNSGRRDGGGLGRHRRNSYGESSSKVEQHQSKDKRSQGYQKRSEELNYLCEQWRKSDRSHKDKYGKIEHDGRSGQSKETGPPPKGGGLLHLPPQSSLSESHHIQERHVDKKHSRDRVKEHVREGAGQGQKVLFDPKNPDRPIVISKSSKLEFKDEDEPQSHITSYPPAAYPRGYGPFYPGYSMGYGHGNPYGRVQPHLGVAMPLDGAYGYGYPMLPYPDPGVYQDDTYTKDPYYHSDYEQQDQFYFGGSRSQCRMMVENALRQALPLENQLSNLISHRVKGEEGFKMLNLLRHNLQSLLEQIVLLDPDFSNKHNVEQVLWKSVFYQIIEVLRKQFNEEKDEDTKLTLHAVLDEGTAFYEMLLKKLQKTYDFSLDAFLDTNSIPPENINRAVKLALLSAQRSMICLGDIARYREQMNDSGKVNYGKSRSWYTKAQQIAPKNGRPYNQLAILALYTRRKLDAVYYYMRSLAASNPFLTARESLMSLFDEAGKKVLAVEKKRLEEKLKQQKAKRSKGNRQHSGPRVEIWIHTDGTTQEDEVGDNEEEDLSKLDAVELNKRFVLSFLNVHGKLFTKIGMEMFPEVCGQMLLEFQALLQDGAISPTRLLQLTAINMFAIENTALKDQSLEGSFHSVLQEYAVQMGLDMFGILLKRCSSLLQIHIQSTEYPSRMLSRELEELVPGIKIWTDWMMCHSDLWNPPPAIRDPRFGPDVDVWVSTAELCNILKDMDTSLVKLYSEKKEGCEAVLLSEDMMMAGFVPLLSAPTSTSYVHSTVDKEIARACVRIEKLSLFGEYLCGIEPPMLAFNVESRKYYSVAPLQGYEDQKDEENQSSYKDLSEEEEEVVIESEEEQILQEDEGEEHVQHLKARREELQKKVEQQTKQQENLQKLLEKNRHRLIELEIRPLFLVADTNCFIDHLSSIHRLLQSKHYTIVVPLVVINELDGLRQGSREGQYVSTDHAIKVRAKSKEAITLLEEEFEKKNSHLKAQTSKGSVLDTIAFRAEETDSSGNNDDLILSCCLHYCKDKARDFMPKDKDSPVRLYRDVVLLTDDRNLRLKAHTCNVPVKDVPSFIKWSKIT</sequence>
<dbReference type="Pfam" id="PF10374">
    <property type="entry name" value="EST1"/>
    <property type="match status" value="1"/>
</dbReference>
<dbReference type="FunFam" id="1.25.40.10:FF:000094">
    <property type="entry name" value="telomerase-binding protein EST1A isoform X1"/>
    <property type="match status" value="1"/>
</dbReference>
<dbReference type="EMBL" id="JAEAOA010000468">
    <property type="protein sequence ID" value="KAK3587143.1"/>
    <property type="molecule type" value="Genomic_DNA"/>
</dbReference>
<evidence type="ECO:0000256" key="14">
    <source>
        <dbReference type="ARBA" id="ARBA00078075"/>
    </source>
</evidence>
<dbReference type="GO" id="GO:0000781">
    <property type="term" value="C:chromosome, telomeric region"/>
    <property type="evidence" value="ECO:0007669"/>
    <property type="project" value="UniProtKB-SubCell"/>
</dbReference>
<dbReference type="InterPro" id="IPR019458">
    <property type="entry name" value="Est1-like_N"/>
</dbReference>
<keyword evidence="9" id="KW-0378">Hydrolase</keyword>
<dbReference type="GO" id="GO:0000184">
    <property type="term" value="P:nuclear-transcribed mRNA catabolic process, nonsense-mediated decay"/>
    <property type="evidence" value="ECO:0007669"/>
    <property type="project" value="UniProtKB-KW"/>
</dbReference>
<keyword evidence="21" id="KW-1185">Reference proteome</keyword>
<feature type="domain" description="PIN" evidence="19">
    <location>
        <begin position="1322"/>
        <end position="1473"/>
    </location>
</feature>
<evidence type="ECO:0000259" key="19">
    <source>
        <dbReference type="SMART" id="SM00670"/>
    </source>
</evidence>
<evidence type="ECO:0000256" key="9">
    <source>
        <dbReference type="ARBA" id="ARBA00022801"/>
    </source>
</evidence>
<evidence type="ECO:0000256" key="8">
    <source>
        <dbReference type="ARBA" id="ARBA00022759"/>
    </source>
</evidence>
<evidence type="ECO:0000313" key="20">
    <source>
        <dbReference type="EMBL" id="KAK3587143.1"/>
    </source>
</evidence>
<evidence type="ECO:0000256" key="2">
    <source>
        <dbReference type="ARBA" id="ARBA00004514"/>
    </source>
</evidence>
<feature type="coiled-coil region" evidence="17">
    <location>
        <begin position="1253"/>
        <end position="1320"/>
    </location>
</feature>
<dbReference type="GO" id="GO:0016787">
    <property type="term" value="F:hydrolase activity"/>
    <property type="evidence" value="ECO:0007669"/>
    <property type="project" value="UniProtKB-KW"/>
</dbReference>
<organism evidence="20 21">
    <name type="scientific">Potamilus streckersoni</name>
    <dbReference type="NCBI Taxonomy" id="2493646"/>
    <lineage>
        <taxon>Eukaryota</taxon>
        <taxon>Metazoa</taxon>
        <taxon>Spiralia</taxon>
        <taxon>Lophotrochozoa</taxon>
        <taxon>Mollusca</taxon>
        <taxon>Bivalvia</taxon>
        <taxon>Autobranchia</taxon>
        <taxon>Heteroconchia</taxon>
        <taxon>Palaeoheterodonta</taxon>
        <taxon>Unionida</taxon>
        <taxon>Unionoidea</taxon>
        <taxon>Unionidae</taxon>
        <taxon>Ambleminae</taxon>
        <taxon>Lampsilini</taxon>
        <taxon>Potamilus</taxon>
    </lineage>
</organism>
<feature type="compositionally biased region" description="Polar residues" evidence="18">
    <location>
        <begin position="12"/>
        <end position="27"/>
    </location>
</feature>
<dbReference type="SMART" id="SM00670">
    <property type="entry name" value="PINc"/>
    <property type="match status" value="1"/>
</dbReference>
<keyword evidence="11" id="KW-0866">Nonsense-mediated mRNA decay</keyword>
<keyword evidence="6" id="KW-0963">Cytoplasm</keyword>
<dbReference type="GO" id="GO:0005829">
    <property type="term" value="C:cytosol"/>
    <property type="evidence" value="ECO:0007669"/>
    <property type="project" value="UniProtKB-SubCell"/>
</dbReference>
<protein>
    <recommendedName>
        <fullName evidence="13">Telomerase-binding protein EST1A</fullName>
    </recommendedName>
    <alternativeName>
        <fullName evidence="15">Ever shorter telomeres 1A</fullName>
    </alternativeName>
    <alternativeName>
        <fullName evidence="14">Nonsense mediated mRNA decay factor SMG6</fullName>
    </alternativeName>
    <alternativeName>
        <fullName evidence="16">Smg-6 homolog</fullName>
    </alternativeName>
</protein>
<evidence type="ECO:0000256" key="4">
    <source>
        <dbReference type="ARBA" id="ARBA00004604"/>
    </source>
</evidence>
<dbReference type="Gene3D" id="3.40.50.1010">
    <property type="entry name" value="5'-nuclease"/>
    <property type="match status" value="1"/>
</dbReference>
<dbReference type="GO" id="GO:0004519">
    <property type="term" value="F:endonuclease activity"/>
    <property type="evidence" value="ECO:0007669"/>
    <property type="project" value="UniProtKB-KW"/>
</dbReference>
<dbReference type="InterPro" id="IPR011990">
    <property type="entry name" value="TPR-like_helical_dom_sf"/>
</dbReference>
<feature type="compositionally biased region" description="Basic and acidic residues" evidence="18">
    <location>
        <begin position="519"/>
        <end position="528"/>
    </location>
</feature>
<feature type="compositionally biased region" description="Basic and acidic residues" evidence="18">
    <location>
        <begin position="332"/>
        <end position="341"/>
    </location>
</feature>
<feature type="compositionally biased region" description="Basic and acidic residues" evidence="18">
    <location>
        <begin position="65"/>
        <end position="81"/>
    </location>
</feature>
<dbReference type="Pfam" id="PF10373">
    <property type="entry name" value="EST1_DNA_bind"/>
    <property type="match status" value="1"/>
</dbReference>
<dbReference type="FunFam" id="3.40.50.1010:FF:000014">
    <property type="entry name" value="telomerase-binding protein EST1A isoform X1"/>
    <property type="match status" value="1"/>
</dbReference>
<evidence type="ECO:0000256" key="18">
    <source>
        <dbReference type="SAM" id="MobiDB-lite"/>
    </source>
</evidence>
<evidence type="ECO:0000256" key="15">
    <source>
        <dbReference type="ARBA" id="ARBA00083388"/>
    </source>
</evidence>
<evidence type="ECO:0000256" key="17">
    <source>
        <dbReference type="SAM" id="Coils"/>
    </source>
</evidence>
<evidence type="ECO:0000256" key="1">
    <source>
        <dbReference type="ARBA" id="ARBA00001936"/>
    </source>
</evidence>
<accession>A0AAE0VQS0</accession>
<dbReference type="InterPro" id="IPR002716">
    <property type="entry name" value="PIN_dom"/>
</dbReference>
<evidence type="ECO:0000313" key="21">
    <source>
        <dbReference type="Proteomes" id="UP001195483"/>
    </source>
</evidence>
<evidence type="ECO:0000256" key="5">
    <source>
        <dbReference type="ARBA" id="ARBA00022454"/>
    </source>
</evidence>
<dbReference type="Gene3D" id="1.25.40.10">
    <property type="entry name" value="Tetratricopeptide repeat domain"/>
    <property type="match status" value="1"/>
</dbReference>
<dbReference type="SUPFAM" id="SSF48452">
    <property type="entry name" value="TPR-like"/>
    <property type="match status" value="1"/>
</dbReference>
<keyword evidence="5" id="KW-0158">Chromosome</keyword>
<feature type="region of interest" description="Disordered" evidence="18">
    <location>
        <begin position="301"/>
        <end position="463"/>
    </location>
</feature>
<evidence type="ECO:0000256" key="12">
    <source>
        <dbReference type="ARBA" id="ARBA00023242"/>
    </source>
</evidence>
<evidence type="ECO:0000256" key="16">
    <source>
        <dbReference type="ARBA" id="ARBA00083936"/>
    </source>
</evidence>
<dbReference type="GO" id="GO:0070034">
    <property type="term" value="F:telomerase RNA binding"/>
    <property type="evidence" value="ECO:0007669"/>
    <property type="project" value="TreeGrafter"/>
</dbReference>
<keyword evidence="8" id="KW-0255">Endonuclease</keyword>
<evidence type="ECO:0000256" key="7">
    <source>
        <dbReference type="ARBA" id="ARBA00022722"/>
    </source>
</evidence>
<reference evidence="20" key="1">
    <citation type="journal article" date="2021" name="Genome Biol. Evol.">
        <title>A High-Quality Reference Genome for a Parasitic Bivalve with Doubly Uniparental Inheritance (Bivalvia: Unionida).</title>
        <authorList>
            <person name="Smith C.H."/>
        </authorList>
    </citation>
    <scope>NUCLEOTIDE SEQUENCE</scope>
    <source>
        <strain evidence="20">CHS0354</strain>
    </source>
</reference>
<comment type="subcellular location">
    <subcellularLocation>
        <location evidence="3">Chromosome</location>
        <location evidence="3">Telomere</location>
    </subcellularLocation>
    <subcellularLocation>
        <location evidence="2">Cytoplasm</location>
        <location evidence="2">Cytosol</location>
    </subcellularLocation>
    <subcellularLocation>
        <location evidence="4">Nucleus</location>
        <location evidence="4">Nucleolus</location>
    </subcellularLocation>
</comment>
<proteinExistence type="predicted"/>
<dbReference type="GO" id="GO:0005697">
    <property type="term" value="C:telomerase holoenzyme complex"/>
    <property type="evidence" value="ECO:0007669"/>
    <property type="project" value="TreeGrafter"/>
</dbReference>
<dbReference type="InterPro" id="IPR045153">
    <property type="entry name" value="Est1/Ebs1-like"/>
</dbReference>
<feature type="compositionally biased region" description="Low complexity" evidence="18">
    <location>
        <begin position="342"/>
        <end position="361"/>
    </location>
</feature>
<dbReference type="GO" id="GO:0005730">
    <property type="term" value="C:nucleolus"/>
    <property type="evidence" value="ECO:0007669"/>
    <property type="project" value="UniProtKB-SubCell"/>
</dbReference>
<comment type="cofactor">
    <cofactor evidence="1">
        <name>Mn(2+)</name>
        <dbReference type="ChEBI" id="CHEBI:29035"/>
    </cofactor>
</comment>
<evidence type="ECO:0000256" key="6">
    <source>
        <dbReference type="ARBA" id="ARBA00022490"/>
    </source>
</evidence>
<keyword evidence="17" id="KW-0175">Coiled coil</keyword>
<dbReference type="Proteomes" id="UP001195483">
    <property type="component" value="Unassembled WGS sequence"/>
</dbReference>
<keyword evidence="12" id="KW-0539">Nucleus</keyword>
<evidence type="ECO:0000256" key="3">
    <source>
        <dbReference type="ARBA" id="ARBA00004574"/>
    </source>
</evidence>
<keyword evidence="7" id="KW-0540">Nuclease</keyword>
<reference evidence="20" key="3">
    <citation type="submission" date="2023-05" db="EMBL/GenBank/DDBJ databases">
        <authorList>
            <person name="Smith C.H."/>
        </authorList>
    </citation>
    <scope>NUCLEOTIDE SEQUENCE</scope>
    <source>
        <strain evidence="20">CHS0354</strain>
        <tissue evidence="20">Mantle</tissue>
    </source>
</reference>
<reference evidence="20" key="2">
    <citation type="journal article" date="2021" name="Genome Biol. Evol.">
        <title>Developing a high-quality reference genome for a parasitic bivalve with doubly uniparental inheritance (Bivalvia: Unionida).</title>
        <authorList>
            <person name="Smith C.H."/>
        </authorList>
    </citation>
    <scope>NUCLEOTIDE SEQUENCE</scope>
    <source>
        <strain evidence="20">CHS0354</strain>
        <tissue evidence="20">Mantle</tissue>
    </source>
</reference>
<dbReference type="InterPro" id="IPR018834">
    <property type="entry name" value="DNA/RNA-bd_Est1-type"/>
</dbReference>
<name>A0AAE0VQS0_9BIVA</name>
<keyword evidence="10" id="KW-0779">Telomere</keyword>
<comment type="caution">
    <text evidence="20">The sequence shown here is derived from an EMBL/GenBank/DDBJ whole genome shotgun (WGS) entry which is preliminary data.</text>
</comment>
<dbReference type="CDD" id="cd09885">
    <property type="entry name" value="PIN_Smg6-like"/>
    <property type="match status" value="1"/>
</dbReference>
<feature type="compositionally biased region" description="Basic and acidic residues" evidence="18">
    <location>
        <begin position="409"/>
        <end position="428"/>
    </location>
</feature>
<dbReference type="GO" id="GO:0042162">
    <property type="term" value="F:telomeric DNA binding"/>
    <property type="evidence" value="ECO:0007669"/>
    <property type="project" value="TreeGrafter"/>
</dbReference>
<feature type="region of interest" description="Disordered" evidence="18">
    <location>
        <begin position="475"/>
        <end position="560"/>
    </location>
</feature>
<evidence type="ECO:0000256" key="10">
    <source>
        <dbReference type="ARBA" id="ARBA00022895"/>
    </source>
</evidence>
<dbReference type="PANTHER" id="PTHR15696:SF0">
    <property type="entry name" value="TELOMERASE-BINDING PROTEIN EST1A"/>
    <property type="match status" value="1"/>
</dbReference>
<feature type="compositionally biased region" description="Basic residues" evidence="18">
    <location>
        <begin position="370"/>
        <end position="381"/>
    </location>
</feature>
<dbReference type="Pfam" id="PF13638">
    <property type="entry name" value="PIN_4"/>
    <property type="match status" value="1"/>
</dbReference>
<dbReference type="InterPro" id="IPR029060">
    <property type="entry name" value="PIN-like_dom_sf"/>
</dbReference>
<dbReference type="PANTHER" id="PTHR15696">
    <property type="entry name" value="SMG-7 SUPPRESSOR WITH MORPHOLOGICAL EFFECT ON GENITALIA PROTEIN 7"/>
    <property type="match status" value="1"/>
</dbReference>
<feature type="compositionally biased region" description="Basic and acidic residues" evidence="18">
    <location>
        <begin position="301"/>
        <end position="322"/>
    </location>
</feature>
<feature type="compositionally biased region" description="Basic and acidic residues" evidence="18">
    <location>
        <begin position="444"/>
        <end position="463"/>
    </location>
</feature>
<evidence type="ECO:0000256" key="13">
    <source>
        <dbReference type="ARBA" id="ARBA00069784"/>
    </source>
</evidence>
<dbReference type="SUPFAM" id="SSF88723">
    <property type="entry name" value="PIN domain-like"/>
    <property type="match status" value="1"/>
</dbReference>
<evidence type="ECO:0000256" key="11">
    <source>
        <dbReference type="ARBA" id="ARBA00023161"/>
    </source>
</evidence>
<feature type="region of interest" description="Disordered" evidence="18">
    <location>
        <begin position="1"/>
        <end position="89"/>
    </location>
</feature>
<gene>
    <name evidence="20" type="ORF">CHS0354_006784</name>
</gene>